<gene>
    <name evidence="2" type="ORF">JOB18_025660</name>
</gene>
<evidence type="ECO:0000256" key="1">
    <source>
        <dbReference type="SAM" id="MobiDB-lite"/>
    </source>
</evidence>
<keyword evidence="3" id="KW-1185">Reference proteome</keyword>
<protein>
    <submittedName>
        <fullName evidence="2">Uncharacterized protein</fullName>
    </submittedName>
</protein>
<sequence length="418" mass="47185">MYGNEREYDYDDDDDDDFIVVRRKRGRQRSRGGDAPQRFNGSYPCRGPAQRRSYASVTRGDAPKQFSAQPRYPQRGSAPWQRNQGRSRWQDRQVSFDRARRTEDDFTRWRDQQVTTSSSTPPATPALPTPAPRTQRLRREVTSQTSVVVTHAATFTPEPEQRPRPPAAHPSNSCVSYEVDSLFSLGTDGEDANSPTTTPLQPVRASPPLPRPSSLPSSFPQLTPTTRQRTLAGLMEPPSLGRRKATRHISTLRKMKDWHITVRKKVLIVGDSNVCRFPPFLDQRLQVDSYPGANFRHAAALMSKAIAITPPELIVLAFGVNHRSQRAHSTSVKQLQAALRATKLRFPLARVLVPAINFSPALPQHEKFSLLALNRHIQEHCDSIPPLPREKFSTESDQIHWSRETAAAMFGHWCGHLN</sequence>
<proteinExistence type="predicted"/>
<feature type="compositionally biased region" description="Pro residues" evidence="1">
    <location>
        <begin position="122"/>
        <end position="131"/>
    </location>
</feature>
<feature type="compositionally biased region" description="Basic and acidic residues" evidence="1">
    <location>
        <begin position="88"/>
        <end position="111"/>
    </location>
</feature>
<organism evidence="2 3">
    <name type="scientific">Solea senegalensis</name>
    <name type="common">Senegalese sole</name>
    <dbReference type="NCBI Taxonomy" id="28829"/>
    <lineage>
        <taxon>Eukaryota</taxon>
        <taxon>Metazoa</taxon>
        <taxon>Chordata</taxon>
        <taxon>Craniata</taxon>
        <taxon>Vertebrata</taxon>
        <taxon>Euteleostomi</taxon>
        <taxon>Actinopterygii</taxon>
        <taxon>Neopterygii</taxon>
        <taxon>Teleostei</taxon>
        <taxon>Neoteleostei</taxon>
        <taxon>Acanthomorphata</taxon>
        <taxon>Carangaria</taxon>
        <taxon>Pleuronectiformes</taxon>
        <taxon>Pleuronectoidei</taxon>
        <taxon>Soleidae</taxon>
        <taxon>Solea</taxon>
    </lineage>
</organism>
<reference evidence="2 3" key="1">
    <citation type="journal article" date="2021" name="Sci. Rep.">
        <title>Chromosome anchoring in Senegalese sole (Solea senegalensis) reveals sex-associated markers and genome rearrangements in flatfish.</title>
        <authorList>
            <person name="Guerrero-Cozar I."/>
            <person name="Gomez-Garrido J."/>
            <person name="Berbel C."/>
            <person name="Martinez-Blanch J.F."/>
            <person name="Alioto T."/>
            <person name="Claros M.G."/>
            <person name="Gagnaire P.A."/>
            <person name="Manchado M."/>
        </authorList>
    </citation>
    <scope>NUCLEOTIDE SEQUENCE [LARGE SCALE GENOMIC DNA]</scope>
    <source>
        <strain evidence="2">Sse05_10M</strain>
    </source>
</reference>
<feature type="compositionally biased region" description="Low complexity" evidence="1">
    <location>
        <begin position="214"/>
        <end position="223"/>
    </location>
</feature>
<evidence type="ECO:0000313" key="3">
    <source>
        <dbReference type="Proteomes" id="UP000693946"/>
    </source>
</evidence>
<feature type="compositionally biased region" description="Basic residues" evidence="1">
    <location>
        <begin position="21"/>
        <end position="30"/>
    </location>
</feature>
<evidence type="ECO:0000313" key="2">
    <source>
        <dbReference type="EMBL" id="KAG7508840.1"/>
    </source>
</evidence>
<comment type="caution">
    <text evidence="2">The sequence shown here is derived from an EMBL/GenBank/DDBJ whole genome shotgun (WGS) entry which is preliminary data.</text>
</comment>
<feature type="region of interest" description="Disordered" evidence="1">
    <location>
        <begin position="1"/>
        <end position="223"/>
    </location>
</feature>
<dbReference type="Proteomes" id="UP000693946">
    <property type="component" value="Linkage Group LG17"/>
</dbReference>
<feature type="compositionally biased region" description="Acidic residues" evidence="1">
    <location>
        <begin position="8"/>
        <end position="18"/>
    </location>
</feature>
<accession>A0AAV6RU61</accession>
<dbReference type="AlphaFoldDB" id="A0AAV6RU61"/>
<dbReference type="EMBL" id="JAGKHQ010000009">
    <property type="protein sequence ID" value="KAG7508840.1"/>
    <property type="molecule type" value="Genomic_DNA"/>
</dbReference>
<name>A0AAV6RU61_SOLSE</name>